<name>G4ZGZ2_PHYSP</name>
<protein>
    <submittedName>
        <fullName evidence="1">Uncharacterized protein</fullName>
    </submittedName>
</protein>
<dbReference type="InterPro" id="IPR036770">
    <property type="entry name" value="Ankyrin_rpt-contain_sf"/>
</dbReference>
<dbReference type="GeneID" id="20646456"/>
<dbReference type="PANTHER" id="PTHR46586">
    <property type="entry name" value="ANKYRIN REPEAT-CONTAINING PROTEIN"/>
    <property type="match status" value="1"/>
</dbReference>
<dbReference type="Gene3D" id="1.25.40.20">
    <property type="entry name" value="Ankyrin repeat-containing domain"/>
    <property type="match status" value="1"/>
</dbReference>
<keyword evidence="2" id="KW-1185">Reference proteome</keyword>
<dbReference type="SUPFAM" id="SSF48403">
    <property type="entry name" value="Ankyrin repeat"/>
    <property type="match status" value="1"/>
</dbReference>
<dbReference type="KEGG" id="psoj:PHYSODRAFT_332366"/>
<accession>G4ZGZ2</accession>
<dbReference type="AlphaFoldDB" id="G4ZGZ2"/>
<dbReference type="InParanoid" id="G4ZGZ2"/>
<dbReference type="SMR" id="G4ZGZ2"/>
<proteinExistence type="predicted"/>
<evidence type="ECO:0000313" key="2">
    <source>
        <dbReference type="Proteomes" id="UP000002640"/>
    </source>
</evidence>
<dbReference type="RefSeq" id="XP_009527675.1">
    <property type="nucleotide sequence ID" value="XM_009529380.1"/>
</dbReference>
<dbReference type="PANTHER" id="PTHR46586:SF3">
    <property type="entry name" value="ANKYRIN REPEAT-CONTAINING PROTEIN"/>
    <property type="match status" value="1"/>
</dbReference>
<dbReference type="InterPro" id="IPR052050">
    <property type="entry name" value="SecEffector_AnkRepeat"/>
</dbReference>
<reference evidence="1 2" key="1">
    <citation type="journal article" date="2006" name="Science">
        <title>Phytophthora genome sequences uncover evolutionary origins and mechanisms of pathogenesis.</title>
        <authorList>
            <person name="Tyler B.M."/>
            <person name="Tripathy S."/>
            <person name="Zhang X."/>
            <person name="Dehal P."/>
            <person name="Jiang R.H."/>
            <person name="Aerts A."/>
            <person name="Arredondo F.D."/>
            <person name="Baxter L."/>
            <person name="Bensasson D."/>
            <person name="Beynon J.L."/>
            <person name="Chapman J."/>
            <person name="Damasceno C.M."/>
            <person name="Dorrance A.E."/>
            <person name="Dou D."/>
            <person name="Dickerman A.W."/>
            <person name="Dubchak I.L."/>
            <person name="Garbelotto M."/>
            <person name="Gijzen M."/>
            <person name="Gordon S.G."/>
            <person name="Govers F."/>
            <person name="Grunwald N.J."/>
            <person name="Huang W."/>
            <person name="Ivors K.L."/>
            <person name="Jones R.W."/>
            <person name="Kamoun S."/>
            <person name="Krampis K."/>
            <person name="Lamour K.H."/>
            <person name="Lee M.K."/>
            <person name="McDonald W.H."/>
            <person name="Medina M."/>
            <person name="Meijer H.J."/>
            <person name="Nordberg E.K."/>
            <person name="Maclean D.J."/>
            <person name="Ospina-Giraldo M.D."/>
            <person name="Morris P.F."/>
            <person name="Phuntumart V."/>
            <person name="Putnam N.H."/>
            <person name="Rash S."/>
            <person name="Rose J.K."/>
            <person name="Sakihama Y."/>
            <person name="Salamov A.A."/>
            <person name="Savidor A."/>
            <person name="Scheuring C.F."/>
            <person name="Smith B.M."/>
            <person name="Sobral B.W."/>
            <person name="Terry A."/>
            <person name="Torto-Alalibo T.A."/>
            <person name="Win J."/>
            <person name="Xu Z."/>
            <person name="Zhang H."/>
            <person name="Grigoriev I.V."/>
            <person name="Rokhsar D.S."/>
            <person name="Boore J.L."/>
        </authorList>
    </citation>
    <scope>NUCLEOTIDE SEQUENCE [LARGE SCALE GENOMIC DNA]</scope>
    <source>
        <strain evidence="1 2">P6497</strain>
    </source>
</reference>
<sequence>MEQNEGQQDPESDVVTPFAELKEAYFPAAVVALPHITRLIEVFSMAPAEALTEATKAGQVDWVQNLLGRFGFDISEALVEAASKGDSAIAGLLMDTLVGAEDVQQDVVWAIERSGEAAAQNGHLRAAELFSHEIRYYCRSLMPTLDMLNAAAAYGHLDVVKFVIEQAEQGGFVDEYCRFPTSDTLSRAITGGHPDVVEFLLTHENLRWNLKEAFLAAMNQREHAVAERIYTMYPQQHPGKDLFIELALYGCKEAADYLYSNVCHKDPSAVNKALESATAGNQTCVVEFLLDIIA</sequence>
<gene>
    <name evidence="1" type="ORF">PHYSODRAFT_332366</name>
</gene>
<dbReference type="EMBL" id="JH159154">
    <property type="protein sequence ID" value="EGZ18617.1"/>
    <property type="molecule type" value="Genomic_DNA"/>
</dbReference>
<dbReference type="Proteomes" id="UP000002640">
    <property type="component" value="Unassembled WGS sequence"/>
</dbReference>
<organism evidence="1 2">
    <name type="scientific">Phytophthora sojae (strain P6497)</name>
    <name type="common">Soybean stem and root rot agent</name>
    <name type="synonym">Phytophthora megasperma f. sp. glycines</name>
    <dbReference type="NCBI Taxonomy" id="1094619"/>
    <lineage>
        <taxon>Eukaryota</taxon>
        <taxon>Sar</taxon>
        <taxon>Stramenopiles</taxon>
        <taxon>Oomycota</taxon>
        <taxon>Peronosporomycetes</taxon>
        <taxon>Peronosporales</taxon>
        <taxon>Peronosporaceae</taxon>
        <taxon>Phytophthora</taxon>
    </lineage>
</organism>
<dbReference type="OMA" id="THENLRW"/>
<evidence type="ECO:0000313" key="1">
    <source>
        <dbReference type="EMBL" id="EGZ18617.1"/>
    </source>
</evidence>